<reference evidence="1 2" key="1">
    <citation type="submission" date="2023-10" db="EMBL/GenBank/DDBJ databases">
        <title>Comparative genomics analysis reveals potential genetic determinants of host preference in Cryptosporidium xiaoi.</title>
        <authorList>
            <person name="Xiao L."/>
            <person name="Li J."/>
        </authorList>
    </citation>
    <scope>NUCLEOTIDE SEQUENCE [LARGE SCALE GENOMIC DNA]</scope>
    <source>
        <strain evidence="1 2">52996</strain>
    </source>
</reference>
<evidence type="ECO:0008006" key="3">
    <source>
        <dbReference type="Google" id="ProtNLM"/>
    </source>
</evidence>
<evidence type="ECO:0000313" key="2">
    <source>
        <dbReference type="Proteomes" id="UP001311799"/>
    </source>
</evidence>
<dbReference type="Proteomes" id="UP001311799">
    <property type="component" value="Unassembled WGS sequence"/>
</dbReference>
<name>A0AAV9XX84_9CRYT</name>
<accession>A0AAV9XX84</accession>
<protein>
    <recommendedName>
        <fullName evidence="3">CCAAT-box DNA binding protein subunit B</fullName>
    </recommendedName>
</protein>
<keyword evidence="2" id="KW-1185">Reference proteome</keyword>
<dbReference type="EMBL" id="JAWDEY010000031">
    <property type="protein sequence ID" value="KAK6588709.1"/>
    <property type="molecule type" value="Genomic_DNA"/>
</dbReference>
<evidence type="ECO:0000313" key="1">
    <source>
        <dbReference type="EMBL" id="KAK6588709.1"/>
    </source>
</evidence>
<organism evidence="1 2">
    <name type="scientific">Cryptosporidium xiaoi</name>
    <dbReference type="NCBI Taxonomy" id="659607"/>
    <lineage>
        <taxon>Eukaryota</taxon>
        <taxon>Sar</taxon>
        <taxon>Alveolata</taxon>
        <taxon>Apicomplexa</taxon>
        <taxon>Conoidasida</taxon>
        <taxon>Coccidia</taxon>
        <taxon>Eucoccidiorida</taxon>
        <taxon>Eimeriorina</taxon>
        <taxon>Cryptosporidiidae</taxon>
        <taxon>Cryptosporidium</taxon>
    </lineage>
</organism>
<proteinExistence type="predicted"/>
<dbReference type="AlphaFoldDB" id="A0AAV9XX84"/>
<gene>
    <name evidence="1" type="ORF">RS030_3497</name>
</gene>
<sequence length="253" mass="29251">MNTGNKDDIYDFGVYFADNDYFGCQSSVNIDDEIFNFGDKDKSDELVNEFYEDSDNLMLLEKMNKTSMNEDITNNSGDIASYLSFYSTYSSVFPINSSFNKCSSKPDDKGEQVKQKDKDYFKYKIEDLNNQLFDENFTNNAKDKSISDSVNAFDCEYNATKSVCDGQINEDLMNEPRYYEDKYYEFILGEKNIMNDSRDPELKEISFNLLNSSNNIDDEFLVNILNELKNTIDANNVSQINIFDEMKGNDNNT</sequence>
<comment type="caution">
    <text evidence="1">The sequence shown here is derived from an EMBL/GenBank/DDBJ whole genome shotgun (WGS) entry which is preliminary data.</text>
</comment>